<dbReference type="RefSeq" id="XP_040776031.1">
    <property type="nucleotide sequence ID" value="XM_040916188.1"/>
</dbReference>
<evidence type="ECO:0000313" key="2">
    <source>
        <dbReference type="EMBL" id="KAF3765070.1"/>
    </source>
</evidence>
<dbReference type="PANTHER" id="PTHR24148:SF82">
    <property type="entry name" value="HETEROKARYON INCOMPATIBILITY DOMAIN-CONTAINING PROTEIN"/>
    <property type="match status" value="1"/>
</dbReference>
<dbReference type="Proteomes" id="UP000803844">
    <property type="component" value="Unassembled WGS sequence"/>
</dbReference>
<sequence>YEALSYVWGRPLLSQRIQVNGQPYWVTESVYQVLCRLRRPRSTRTVWIDALCVNQADFAERGAQVLLMTRVYEEATRTIVWLGEKAAPWGSASTLRPLKIGYGDVRVISQILKNPWWTRVWVIQELVLARQVVMCCGPHSITWDNF</sequence>
<dbReference type="InterPro" id="IPR052895">
    <property type="entry name" value="HetReg/Transcr_Mod"/>
</dbReference>
<comment type="caution">
    <text evidence="2">The sequence shown here is derived from an EMBL/GenBank/DDBJ whole genome shotgun (WGS) entry which is preliminary data.</text>
</comment>
<keyword evidence="3" id="KW-1185">Reference proteome</keyword>
<evidence type="ECO:0000313" key="3">
    <source>
        <dbReference type="Proteomes" id="UP000803844"/>
    </source>
</evidence>
<feature type="non-terminal residue" evidence="2">
    <location>
        <position position="1"/>
    </location>
</feature>
<dbReference type="GeneID" id="63833317"/>
<protein>
    <recommendedName>
        <fullName evidence="1">Heterokaryon incompatibility domain-containing protein</fullName>
    </recommendedName>
</protein>
<dbReference type="PANTHER" id="PTHR24148">
    <property type="entry name" value="ANKYRIN REPEAT DOMAIN-CONTAINING PROTEIN 39 HOMOLOG-RELATED"/>
    <property type="match status" value="1"/>
</dbReference>
<dbReference type="EMBL" id="MU032348">
    <property type="protein sequence ID" value="KAF3765070.1"/>
    <property type="molecule type" value="Genomic_DNA"/>
</dbReference>
<organism evidence="2 3">
    <name type="scientific">Cryphonectria parasitica (strain ATCC 38755 / EP155)</name>
    <dbReference type="NCBI Taxonomy" id="660469"/>
    <lineage>
        <taxon>Eukaryota</taxon>
        <taxon>Fungi</taxon>
        <taxon>Dikarya</taxon>
        <taxon>Ascomycota</taxon>
        <taxon>Pezizomycotina</taxon>
        <taxon>Sordariomycetes</taxon>
        <taxon>Sordariomycetidae</taxon>
        <taxon>Diaporthales</taxon>
        <taxon>Cryphonectriaceae</taxon>
        <taxon>Cryphonectria-Endothia species complex</taxon>
        <taxon>Cryphonectria</taxon>
    </lineage>
</organism>
<name>A0A9P4Y269_CRYP1</name>
<evidence type="ECO:0000259" key="1">
    <source>
        <dbReference type="Pfam" id="PF06985"/>
    </source>
</evidence>
<accession>A0A9P4Y269</accession>
<feature type="domain" description="Heterokaryon incompatibility" evidence="1">
    <location>
        <begin position="1"/>
        <end position="87"/>
    </location>
</feature>
<dbReference type="Pfam" id="PF06985">
    <property type="entry name" value="HET"/>
    <property type="match status" value="1"/>
</dbReference>
<gene>
    <name evidence="2" type="ORF">M406DRAFT_242811</name>
</gene>
<dbReference type="InterPro" id="IPR010730">
    <property type="entry name" value="HET"/>
</dbReference>
<dbReference type="OrthoDB" id="3477286at2759"/>
<proteinExistence type="predicted"/>
<dbReference type="AlphaFoldDB" id="A0A9P4Y269"/>
<feature type="non-terminal residue" evidence="2">
    <location>
        <position position="146"/>
    </location>
</feature>
<reference evidence="2" key="1">
    <citation type="journal article" date="2020" name="Phytopathology">
        <title>Genome sequence of the chestnut blight fungus Cryphonectria parasitica EP155: A fundamental resource for an archetypical invasive plant pathogen.</title>
        <authorList>
            <person name="Crouch J.A."/>
            <person name="Dawe A."/>
            <person name="Aerts A."/>
            <person name="Barry K."/>
            <person name="Churchill A.C.L."/>
            <person name="Grimwood J."/>
            <person name="Hillman B."/>
            <person name="Milgroom M.G."/>
            <person name="Pangilinan J."/>
            <person name="Smith M."/>
            <person name="Salamov A."/>
            <person name="Schmutz J."/>
            <person name="Yadav J."/>
            <person name="Grigoriev I.V."/>
            <person name="Nuss D."/>
        </authorList>
    </citation>
    <scope>NUCLEOTIDE SEQUENCE</scope>
    <source>
        <strain evidence="2">EP155</strain>
    </source>
</reference>